<name>G3AJF4_SPAPN</name>
<dbReference type="AlphaFoldDB" id="G3AJF4"/>
<dbReference type="Proteomes" id="UP000000709">
    <property type="component" value="Unassembled WGS sequence"/>
</dbReference>
<feature type="region of interest" description="Disordered" evidence="1">
    <location>
        <begin position="1"/>
        <end position="32"/>
    </location>
</feature>
<dbReference type="KEGG" id="spaa:SPAPADRAFT_60047"/>
<dbReference type="EMBL" id="GL996500">
    <property type="protein sequence ID" value="EGW34613.1"/>
    <property type="molecule type" value="Genomic_DNA"/>
</dbReference>
<evidence type="ECO:0000313" key="3">
    <source>
        <dbReference type="EMBL" id="EGW34613.1"/>
    </source>
</evidence>
<keyword evidence="4" id="KW-1185">Reference proteome</keyword>
<dbReference type="eggNOG" id="ENOG502SVW2">
    <property type="taxonomic scope" value="Eukaryota"/>
</dbReference>
<dbReference type="GeneID" id="18873196"/>
<feature type="compositionally biased region" description="Low complexity" evidence="1">
    <location>
        <begin position="1"/>
        <end position="21"/>
    </location>
</feature>
<dbReference type="RefSeq" id="XP_007374197.1">
    <property type="nucleotide sequence ID" value="XM_007374135.1"/>
</dbReference>
<evidence type="ECO:0000256" key="2">
    <source>
        <dbReference type="SAM" id="Phobius"/>
    </source>
</evidence>
<protein>
    <submittedName>
        <fullName evidence="3">Uncharacterized protein</fullName>
    </submittedName>
</protein>
<keyword evidence="2" id="KW-0472">Membrane</keyword>
<reference evidence="3 4" key="1">
    <citation type="journal article" date="2011" name="Proc. Natl. Acad. Sci. U.S.A.">
        <title>Comparative genomics of xylose-fermenting fungi for enhanced biofuel production.</title>
        <authorList>
            <person name="Wohlbach D.J."/>
            <person name="Kuo A."/>
            <person name="Sato T.K."/>
            <person name="Potts K.M."/>
            <person name="Salamov A.A."/>
            <person name="LaButti K.M."/>
            <person name="Sun H."/>
            <person name="Clum A."/>
            <person name="Pangilinan J.L."/>
            <person name="Lindquist E.A."/>
            <person name="Lucas S."/>
            <person name="Lapidus A."/>
            <person name="Jin M."/>
            <person name="Gunawan C."/>
            <person name="Balan V."/>
            <person name="Dale B.E."/>
            <person name="Jeffries T.W."/>
            <person name="Zinkel R."/>
            <person name="Barry K.W."/>
            <person name="Grigoriev I.V."/>
            <person name="Gasch A.P."/>
        </authorList>
    </citation>
    <scope>NUCLEOTIDE SEQUENCE [LARGE SCALE GENOMIC DNA]</scope>
    <source>
        <strain evidence="4">NRRL Y-27907 / 11-Y1</strain>
    </source>
</reference>
<accession>G3AJF4</accession>
<evidence type="ECO:0000313" key="4">
    <source>
        <dbReference type="Proteomes" id="UP000000709"/>
    </source>
</evidence>
<dbReference type="InParanoid" id="G3AJF4"/>
<dbReference type="HOGENOM" id="CLU_042187_0_0_1"/>
<proteinExistence type="predicted"/>
<sequence length="501" mass="56211">MGSTLLHPALSEPESSPLSPANEPVDDEQSNLDDNKQSFALCKLLNSHSSVFNALNNPELDSPMLFDSPRLRTPEVFLDQSTTQGQQSQFSITSWQSITNEFLQNSPAISRVPSNIKRVTKTSSILSTDDDLPRDYSAIIVPSPSNINAMVFDTDEEGDSEYEIPQPSFIMPKMSFSANSEPAFNKYQVAILSFSHKPEIDQLIGSLRDELSKQVNIIHINLQGEWRNTKSIMQTSNLIFIINDGSSSIVKYLNTIMDKPVEEDSQKVTIVNLITVNYFINLFELINSLRPYQIWKAASLKQDNLIDRFTSFIELECDAEDNSKQIVPKAMYYSSLISTQRQDYKVIEKQFKFDLQSSTTYNDPFKLSKSFVKLDLLFSNFKKLFVSNGGDNNMWLIYSFTMGIGFGIGMATGTMSLLGYYVYDELCGGGKIETEAILQEAPKVEFDSGSTMDKLLEGLSNARIVLEVKEFCTNYVLGFSSTVFVCIQGGLEKVISLFLSV</sequence>
<gene>
    <name evidence="3" type="ORF">SPAPADRAFT_60047</name>
</gene>
<feature type="transmembrane region" description="Helical" evidence="2">
    <location>
        <begin position="395"/>
        <end position="423"/>
    </location>
</feature>
<organism evidence="4">
    <name type="scientific">Spathaspora passalidarum (strain NRRL Y-27907 / 11-Y1)</name>
    <dbReference type="NCBI Taxonomy" id="619300"/>
    <lineage>
        <taxon>Eukaryota</taxon>
        <taxon>Fungi</taxon>
        <taxon>Dikarya</taxon>
        <taxon>Ascomycota</taxon>
        <taxon>Saccharomycotina</taxon>
        <taxon>Pichiomycetes</taxon>
        <taxon>Debaryomycetaceae</taxon>
        <taxon>Spathaspora</taxon>
    </lineage>
</organism>
<evidence type="ECO:0000256" key="1">
    <source>
        <dbReference type="SAM" id="MobiDB-lite"/>
    </source>
</evidence>
<keyword evidence="2" id="KW-0812">Transmembrane</keyword>
<keyword evidence="2" id="KW-1133">Transmembrane helix</keyword>
<dbReference type="OrthoDB" id="3989662at2759"/>
<dbReference type="OMA" id="INIMTAN"/>